<evidence type="ECO:0000313" key="2">
    <source>
        <dbReference type="EMBL" id="GMF11621.1"/>
    </source>
</evidence>
<dbReference type="AlphaFoldDB" id="A0A9W6WNP9"/>
<name>A0A9W6WNP9_9STRA</name>
<sequence>MESKSWTAFGKEGRRRSLRSFSNATSRAQVSIIAKLDTNTPMRSFWTIFIALALIVATSHGVVADTRFCTQDEKQLANKLHEQNADPAKSCYRAANGDITTLDTSRLCPLPECTAWLAYMAANAPDCYFDSTNHALEYAAKNADCTGGSSTSASVSGSASTSQGSSSSGSEGSGSLANATAADGNSSSSFSAMREDRDLNTSSSLSNSLDSSMVGSVSSVGGSGSMDSSSDASAGVTTAPTPTPTEDLTIEDAPASGTSDSSSSSTPAPTTSASAPLPTRMALLCMVVATAVVFDM</sequence>
<feature type="region of interest" description="Disordered" evidence="1">
    <location>
        <begin position="150"/>
        <end position="275"/>
    </location>
</feature>
<protein>
    <submittedName>
        <fullName evidence="2">Unnamed protein product</fullName>
    </submittedName>
</protein>
<dbReference type="OrthoDB" id="129524at2759"/>
<reference evidence="2" key="1">
    <citation type="submission" date="2023-04" db="EMBL/GenBank/DDBJ databases">
        <title>Phytophthora lilii NBRC 32176.</title>
        <authorList>
            <person name="Ichikawa N."/>
            <person name="Sato H."/>
            <person name="Tonouchi N."/>
        </authorList>
    </citation>
    <scope>NUCLEOTIDE SEQUENCE</scope>
    <source>
        <strain evidence="2">NBRC 32176</strain>
    </source>
</reference>
<accession>A0A9W6WNP9</accession>
<feature type="compositionally biased region" description="Low complexity" evidence="1">
    <location>
        <begin position="253"/>
        <end position="275"/>
    </location>
</feature>
<proteinExistence type="predicted"/>
<keyword evidence="3" id="KW-1185">Reference proteome</keyword>
<feature type="compositionally biased region" description="Low complexity" evidence="1">
    <location>
        <begin position="202"/>
        <end position="240"/>
    </location>
</feature>
<feature type="compositionally biased region" description="Low complexity" evidence="1">
    <location>
        <begin position="150"/>
        <end position="175"/>
    </location>
</feature>
<organism evidence="2 3">
    <name type="scientific">Phytophthora lilii</name>
    <dbReference type="NCBI Taxonomy" id="2077276"/>
    <lineage>
        <taxon>Eukaryota</taxon>
        <taxon>Sar</taxon>
        <taxon>Stramenopiles</taxon>
        <taxon>Oomycota</taxon>
        <taxon>Peronosporomycetes</taxon>
        <taxon>Peronosporales</taxon>
        <taxon>Peronosporaceae</taxon>
        <taxon>Phytophthora</taxon>
    </lineage>
</organism>
<comment type="caution">
    <text evidence="2">The sequence shown here is derived from an EMBL/GenBank/DDBJ whole genome shotgun (WGS) entry which is preliminary data.</text>
</comment>
<dbReference type="Proteomes" id="UP001165083">
    <property type="component" value="Unassembled WGS sequence"/>
</dbReference>
<dbReference type="EMBL" id="BSXW01000081">
    <property type="protein sequence ID" value="GMF11621.1"/>
    <property type="molecule type" value="Genomic_DNA"/>
</dbReference>
<evidence type="ECO:0000313" key="3">
    <source>
        <dbReference type="Proteomes" id="UP001165083"/>
    </source>
</evidence>
<evidence type="ECO:0000256" key="1">
    <source>
        <dbReference type="SAM" id="MobiDB-lite"/>
    </source>
</evidence>
<gene>
    <name evidence="2" type="ORF">Plil01_000230600</name>
</gene>